<dbReference type="AlphaFoldDB" id="A0A382N575"/>
<protein>
    <submittedName>
        <fullName evidence="1">Uncharacterized protein</fullName>
    </submittedName>
</protein>
<name>A0A382N575_9ZZZZ</name>
<dbReference type="EMBL" id="UINC01097618">
    <property type="protein sequence ID" value="SVC55475.1"/>
    <property type="molecule type" value="Genomic_DNA"/>
</dbReference>
<proteinExistence type="predicted"/>
<reference evidence="1" key="1">
    <citation type="submission" date="2018-05" db="EMBL/GenBank/DDBJ databases">
        <authorList>
            <person name="Lanie J.A."/>
            <person name="Ng W.-L."/>
            <person name="Kazmierczak K.M."/>
            <person name="Andrzejewski T.M."/>
            <person name="Davidsen T.M."/>
            <person name="Wayne K.J."/>
            <person name="Tettelin H."/>
            <person name="Glass J.I."/>
            <person name="Rusch D."/>
            <person name="Podicherti R."/>
            <person name="Tsui H.-C.T."/>
            <person name="Winkler M.E."/>
        </authorList>
    </citation>
    <scope>NUCLEOTIDE SEQUENCE</scope>
</reference>
<evidence type="ECO:0000313" key="1">
    <source>
        <dbReference type="EMBL" id="SVC55475.1"/>
    </source>
</evidence>
<sequence length="34" mass="3747">MEKFHNTSLSNAEVLSDGIYLRNPGAIIEMALPD</sequence>
<accession>A0A382N575</accession>
<gene>
    <name evidence="1" type="ORF">METZ01_LOCUS308329</name>
</gene>
<organism evidence="1">
    <name type="scientific">marine metagenome</name>
    <dbReference type="NCBI Taxonomy" id="408172"/>
    <lineage>
        <taxon>unclassified sequences</taxon>
        <taxon>metagenomes</taxon>
        <taxon>ecological metagenomes</taxon>
    </lineage>
</organism>